<dbReference type="GO" id="GO:0008168">
    <property type="term" value="F:methyltransferase activity"/>
    <property type="evidence" value="ECO:0007669"/>
    <property type="project" value="UniProtKB-KW"/>
</dbReference>
<gene>
    <name evidence="5" type="ORF">DFR24_4342</name>
</gene>
<keyword evidence="6" id="KW-1185">Reference proteome</keyword>
<comment type="caution">
    <text evidence="5">The sequence shown here is derived from an EMBL/GenBank/DDBJ whole genome shotgun (WGS) entry which is preliminary data.</text>
</comment>
<proteinExistence type="predicted"/>
<dbReference type="AlphaFoldDB" id="A0A4S3K3W9"/>
<dbReference type="Proteomes" id="UP000295341">
    <property type="component" value="Unassembled WGS sequence"/>
</dbReference>
<sequence length="220" mass="23923">MTAETRSAYVPALGYRALTAFYDPVVRLTTREHAFKRGLLDQAAFQAGDAVLDLGCGSGTLALMALQRTPGLDLTGVDGDPAMLSQARAKAARSGATPRFDESLAQALPYENARFDAVMSSLFFHHLDRASKLLVLLEARRVLRPGGSLHVADWGRAANPLMRLAFLGIQLLDGYVNTADNVEGCLPELMQEAGFEQARETRRYSTVFGTMSLYHARTAS</sequence>
<evidence type="ECO:0000256" key="3">
    <source>
        <dbReference type="ARBA" id="ARBA00022691"/>
    </source>
</evidence>
<dbReference type="InterPro" id="IPR029063">
    <property type="entry name" value="SAM-dependent_MTases_sf"/>
</dbReference>
<reference evidence="5 6" key="1">
    <citation type="submission" date="2019-03" db="EMBL/GenBank/DDBJ databases">
        <title>Genomic Encyclopedia of Type Strains, Phase IV (KMG-IV): sequencing the most valuable type-strain genomes for metagenomic binning, comparative biology and taxonomic classification.</title>
        <authorList>
            <person name="Goeker M."/>
        </authorList>
    </citation>
    <scope>NUCLEOTIDE SEQUENCE [LARGE SCALE GENOMIC DNA]</scope>
    <source>
        <strain evidence="5 6">DSM 26377</strain>
    </source>
</reference>
<protein>
    <submittedName>
        <fullName evidence="5">Ubiquinone/menaquinone biosynthesis C-methylase UbiE</fullName>
    </submittedName>
</protein>
<dbReference type="CDD" id="cd02440">
    <property type="entry name" value="AdoMet_MTases"/>
    <property type="match status" value="1"/>
</dbReference>
<dbReference type="GO" id="GO:0032259">
    <property type="term" value="P:methylation"/>
    <property type="evidence" value="ECO:0007669"/>
    <property type="project" value="UniProtKB-KW"/>
</dbReference>
<keyword evidence="2" id="KW-0808">Transferase</keyword>
<dbReference type="InterPro" id="IPR023576">
    <property type="entry name" value="UbiE/COQ5_MeTrFase_CS"/>
</dbReference>
<evidence type="ECO:0000313" key="5">
    <source>
        <dbReference type="EMBL" id="TDU25897.1"/>
    </source>
</evidence>
<dbReference type="Gene3D" id="3.40.50.150">
    <property type="entry name" value="Vaccinia Virus protein VP39"/>
    <property type="match status" value="1"/>
</dbReference>
<dbReference type="SUPFAM" id="SSF53335">
    <property type="entry name" value="S-adenosyl-L-methionine-dependent methyltransferases"/>
    <property type="match status" value="1"/>
</dbReference>
<evidence type="ECO:0000313" key="6">
    <source>
        <dbReference type="Proteomes" id="UP000295341"/>
    </source>
</evidence>
<dbReference type="InterPro" id="IPR041698">
    <property type="entry name" value="Methyltransf_25"/>
</dbReference>
<dbReference type="PROSITE" id="PS01184">
    <property type="entry name" value="UBIE_2"/>
    <property type="match status" value="1"/>
</dbReference>
<feature type="domain" description="Methyltransferase" evidence="4">
    <location>
        <begin position="51"/>
        <end position="147"/>
    </location>
</feature>
<evidence type="ECO:0000256" key="1">
    <source>
        <dbReference type="ARBA" id="ARBA00022603"/>
    </source>
</evidence>
<evidence type="ECO:0000259" key="4">
    <source>
        <dbReference type="Pfam" id="PF13649"/>
    </source>
</evidence>
<dbReference type="PANTHER" id="PTHR43464">
    <property type="entry name" value="METHYLTRANSFERASE"/>
    <property type="match status" value="1"/>
</dbReference>
<accession>A0A4S3K3W9</accession>
<dbReference type="OrthoDB" id="5750352at2"/>
<dbReference type="Pfam" id="PF13649">
    <property type="entry name" value="Methyltransf_25"/>
    <property type="match status" value="1"/>
</dbReference>
<organism evidence="5 6">
    <name type="scientific">Panacagrimonas perspica</name>
    <dbReference type="NCBI Taxonomy" id="381431"/>
    <lineage>
        <taxon>Bacteria</taxon>
        <taxon>Pseudomonadati</taxon>
        <taxon>Pseudomonadota</taxon>
        <taxon>Gammaproteobacteria</taxon>
        <taxon>Nevskiales</taxon>
        <taxon>Nevskiaceae</taxon>
        <taxon>Panacagrimonas</taxon>
    </lineage>
</organism>
<evidence type="ECO:0000256" key="2">
    <source>
        <dbReference type="ARBA" id="ARBA00022679"/>
    </source>
</evidence>
<keyword evidence="5" id="KW-0830">Ubiquinone</keyword>
<keyword evidence="3" id="KW-0949">S-adenosyl-L-methionine</keyword>
<dbReference type="EMBL" id="SOBT01000011">
    <property type="protein sequence ID" value="TDU25897.1"/>
    <property type="molecule type" value="Genomic_DNA"/>
</dbReference>
<keyword evidence="1 5" id="KW-0489">Methyltransferase</keyword>
<name>A0A4S3K3W9_9GAMM</name>
<dbReference type="PANTHER" id="PTHR43464:SF19">
    <property type="entry name" value="UBIQUINONE BIOSYNTHESIS O-METHYLTRANSFERASE, MITOCHONDRIAL"/>
    <property type="match status" value="1"/>
</dbReference>
<dbReference type="RefSeq" id="WP_133883471.1">
    <property type="nucleotide sequence ID" value="NZ_MWIN01000013.1"/>
</dbReference>